<organism evidence="1">
    <name type="scientific">Solanum chacoense</name>
    <name type="common">Chaco potato</name>
    <dbReference type="NCBI Taxonomy" id="4108"/>
    <lineage>
        <taxon>Eukaryota</taxon>
        <taxon>Viridiplantae</taxon>
        <taxon>Streptophyta</taxon>
        <taxon>Embryophyta</taxon>
        <taxon>Tracheophyta</taxon>
        <taxon>Spermatophyta</taxon>
        <taxon>Magnoliopsida</taxon>
        <taxon>eudicotyledons</taxon>
        <taxon>Gunneridae</taxon>
        <taxon>Pentapetalae</taxon>
        <taxon>asterids</taxon>
        <taxon>lamiids</taxon>
        <taxon>Solanales</taxon>
        <taxon>Solanaceae</taxon>
        <taxon>Solanoideae</taxon>
        <taxon>Solaneae</taxon>
        <taxon>Solanum</taxon>
    </lineage>
</organism>
<dbReference type="AlphaFoldDB" id="A0A0V0GYL6"/>
<reference evidence="1" key="1">
    <citation type="submission" date="2015-12" db="EMBL/GenBank/DDBJ databases">
        <title>Gene expression during late stages of embryo sac development: a critical building block for successful pollen-pistil interactions.</title>
        <authorList>
            <person name="Liu Y."/>
            <person name="Joly V."/>
            <person name="Sabar M."/>
            <person name="Matton D.P."/>
        </authorList>
    </citation>
    <scope>NUCLEOTIDE SEQUENCE</scope>
</reference>
<proteinExistence type="predicted"/>
<accession>A0A0V0GYL6</accession>
<sequence length="66" mass="7412">MHLPKKRTRVCTMAGYYSTAGAGLYKGQSIKIFYVITAHNLFAQQLCNSCSFFHNCCSSQVLHFST</sequence>
<protein>
    <submittedName>
        <fullName evidence="1">Putative ovule protein</fullName>
    </submittedName>
</protein>
<name>A0A0V0GYL6_SOLCH</name>
<evidence type="ECO:0000313" key="1">
    <source>
        <dbReference type="EMBL" id="JAP13228.1"/>
    </source>
</evidence>
<dbReference type="EMBL" id="GEDG01028365">
    <property type="protein sequence ID" value="JAP13228.1"/>
    <property type="molecule type" value="Transcribed_RNA"/>
</dbReference>